<sequence length="414" mass="45141">MMNRELLGLLLEVTVAGSAAILVVLLLRRPILAWFGASIAYASWWLVPATLAAVALPATVVPTLPLPSVAMATAWGEAPARIVAAVSFDATPWVLATWVIGFVVAGWRLVAQQRRFVRSLGELCPRADGLLQSTASLGLPAVVGWRARIVLPADFERRYAPRHQQLVLCHEQVHHRRRDHWANAFVAGLRCLFWFNPLVHFAAGRFRQDQELACDAVVLTRFPGQRRAYGEALLKPQLAIEPLPVGCHWFGSHPLKERIAMLTRPLPSKPRWIAGLALVAALTLVGGWTAWAAQPGRGLPAAAPEAGEVGLAMTIKFDGKGERTESLNLPAKTPRTLEYQQDGQAWRVQVALSPLDDGTVFVVMDIHRDGVRQGQPKMVIKPASGGAIGLGERLPDGRWKGVEIELQVTLPQAG</sequence>
<dbReference type="STRING" id="1384056.N787_04410"/>
<feature type="transmembrane region" description="Helical" evidence="1">
    <location>
        <begin position="90"/>
        <end position="110"/>
    </location>
</feature>
<dbReference type="PANTHER" id="PTHR34978">
    <property type="entry name" value="POSSIBLE SENSOR-TRANSDUCER PROTEIN BLAR"/>
    <property type="match status" value="1"/>
</dbReference>
<dbReference type="InterPro" id="IPR052173">
    <property type="entry name" value="Beta-lactam_resp_regulator"/>
</dbReference>
<feature type="transmembrane region" description="Helical" evidence="1">
    <location>
        <begin position="6"/>
        <end position="27"/>
    </location>
</feature>
<dbReference type="PATRIC" id="fig|1384056.3.peg.2403"/>
<evidence type="ECO:0000259" key="2">
    <source>
        <dbReference type="Pfam" id="PF05569"/>
    </source>
</evidence>
<keyword evidence="1" id="KW-0472">Membrane</keyword>
<dbReference type="eggNOG" id="COG4219">
    <property type="taxonomic scope" value="Bacteria"/>
</dbReference>
<feature type="domain" description="Peptidase M56" evidence="2">
    <location>
        <begin position="10"/>
        <end position="262"/>
    </location>
</feature>
<dbReference type="EMBL" id="AVCK01000055">
    <property type="protein sequence ID" value="KFN42016.1"/>
    <property type="molecule type" value="Genomic_DNA"/>
</dbReference>
<dbReference type="Proteomes" id="UP000029393">
    <property type="component" value="Unassembled WGS sequence"/>
</dbReference>
<dbReference type="OrthoDB" id="1628901at2"/>
<comment type="caution">
    <text evidence="3">The sequence shown here is derived from an EMBL/GenBank/DDBJ whole genome shotgun (WGS) entry which is preliminary data.</text>
</comment>
<keyword evidence="1" id="KW-1133">Transmembrane helix</keyword>
<feature type="transmembrane region" description="Helical" evidence="1">
    <location>
        <begin position="39"/>
        <end position="61"/>
    </location>
</feature>
<reference evidence="3 4" key="1">
    <citation type="submission" date="2013-09" db="EMBL/GenBank/DDBJ databases">
        <title>Genome sequencing of Arenimonas metalli.</title>
        <authorList>
            <person name="Chen F."/>
            <person name="Wang G."/>
        </authorList>
    </citation>
    <scope>NUCLEOTIDE SEQUENCE [LARGE SCALE GENOMIC DNA]</scope>
    <source>
        <strain evidence="3 4">CF5-1</strain>
    </source>
</reference>
<feature type="transmembrane region" description="Helical" evidence="1">
    <location>
        <begin position="272"/>
        <end position="291"/>
    </location>
</feature>
<keyword evidence="1" id="KW-0812">Transmembrane</keyword>
<gene>
    <name evidence="3" type="ORF">N787_04410</name>
</gene>
<dbReference type="PANTHER" id="PTHR34978:SF3">
    <property type="entry name" value="SLR0241 PROTEIN"/>
    <property type="match status" value="1"/>
</dbReference>
<proteinExistence type="predicted"/>
<accession>A0A091ARP9</accession>
<evidence type="ECO:0000313" key="4">
    <source>
        <dbReference type="Proteomes" id="UP000029393"/>
    </source>
</evidence>
<name>A0A091ARP9_9GAMM</name>
<protein>
    <recommendedName>
        <fullName evidence="2">Peptidase M56 domain-containing protein</fullName>
    </recommendedName>
</protein>
<keyword evidence="4" id="KW-1185">Reference proteome</keyword>
<dbReference type="Pfam" id="PF05569">
    <property type="entry name" value="Peptidase_M56"/>
    <property type="match status" value="1"/>
</dbReference>
<dbReference type="InterPro" id="IPR008756">
    <property type="entry name" value="Peptidase_M56"/>
</dbReference>
<evidence type="ECO:0000256" key="1">
    <source>
        <dbReference type="SAM" id="Phobius"/>
    </source>
</evidence>
<dbReference type="AlphaFoldDB" id="A0A091ARP9"/>
<evidence type="ECO:0000313" key="3">
    <source>
        <dbReference type="EMBL" id="KFN42016.1"/>
    </source>
</evidence>
<organism evidence="3 4">
    <name type="scientific">Arenimonas metalli CF5-1</name>
    <dbReference type="NCBI Taxonomy" id="1384056"/>
    <lineage>
        <taxon>Bacteria</taxon>
        <taxon>Pseudomonadati</taxon>
        <taxon>Pseudomonadota</taxon>
        <taxon>Gammaproteobacteria</taxon>
        <taxon>Lysobacterales</taxon>
        <taxon>Lysobacteraceae</taxon>
        <taxon>Arenimonas</taxon>
    </lineage>
</organism>
<dbReference type="CDD" id="cd07341">
    <property type="entry name" value="M56_BlaR1_MecR1_like"/>
    <property type="match status" value="1"/>
</dbReference>